<evidence type="ECO:0000313" key="1">
    <source>
        <dbReference type="EMBL" id="CAF4704641.1"/>
    </source>
</evidence>
<dbReference type="Proteomes" id="UP000681967">
    <property type="component" value="Unassembled WGS sequence"/>
</dbReference>
<organism evidence="1 2">
    <name type="scientific">Rotaria magnacalcarata</name>
    <dbReference type="NCBI Taxonomy" id="392030"/>
    <lineage>
        <taxon>Eukaryota</taxon>
        <taxon>Metazoa</taxon>
        <taxon>Spiralia</taxon>
        <taxon>Gnathifera</taxon>
        <taxon>Rotifera</taxon>
        <taxon>Eurotatoria</taxon>
        <taxon>Bdelloidea</taxon>
        <taxon>Philodinida</taxon>
        <taxon>Philodinidae</taxon>
        <taxon>Rotaria</taxon>
    </lineage>
</organism>
<accession>A0A8S3AGA3</accession>
<feature type="non-terminal residue" evidence="1">
    <location>
        <position position="1"/>
    </location>
</feature>
<protein>
    <submittedName>
        <fullName evidence="1">Uncharacterized protein</fullName>
    </submittedName>
</protein>
<gene>
    <name evidence="1" type="ORF">BYL167_LOCUS44231</name>
</gene>
<reference evidence="1" key="1">
    <citation type="submission" date="2021-02" db="EMBL/GenBank/DDBJ databases">
        <authorList>
            <person name="Nowell W R."/>
        </authorList>
    </citation>
    <scope>NUCLEOTIDE SEQUENCE</scope>
</reference>
<sequence length="35" mass="4274">IEIFLRVYTIFTDRNRKPALEKVAMMLIFEKRLFA</sequence>
<comment type="caution">
    <text evidence="1">The sequence shown here is derived from an EMBL/GenBank/DDBJ whole genome shotgun (WGS) entry which is preliminary data.</text>
</comment>
<proteinExistence type="predicted"/>
<name>A0A8S3AGA3_9BILA</name>
<dbReference type="AlphaFoldDB" id="A0A8S3AGA3"/>
<evidence type="ECO:0000313" key="2">
    <source>
        <dbReference type="Proteomes" id="UP000681967"/>
    </source>
</evidence>
<dbReference type="EMBL" id="CAJOBH010119637">
    <property type="protein sequence ID" value="CAF4704641.1"/>
    <property type="molecule type" value="Genomic_DNA"/>
</dbReference>